<feature type="transmembrane region" description="Helical" evidence="1">
    <location>
        <begin position="195"/>
        <end position="211"/>
    </location>
</feature>
<evidence type="ECO:0008006" key="4">
    <source>
        <dbReference type="Google" id="ProtNLM"/>
    </source>
</evidence>
<dbReference type="OrthoDB" id="312984at2759"/>
<evidence type="ECO:0000313" key="3">
    <source>
        <dbReference type="Proteomes" id="UP000054937"/>
    </source>
</evidence>
<protein>
    <recommendedName>
        <fullName evidence="4">EamA domain-containing protein</fullName>
    </recommendedName>
</protein>
<feature type="transmembrane region" description="Helical" evidence="1">
    <location>
        <begin position="367"/>
        <end position="386"/>
    </location>
</feature>
<feature type="transmembrane region" description="Helical" evidence="1">
    <location>
        <begin position="406"/>
        <end position="430"/>
    </location>
</feature>
<sequence>MIKTIQKNHKKFSLSIIQPKKKVTTIYSEKQGFGSEPKNHQKNSNANKNIDNIFQDNNNNEVSIVIENQELQKFLQEKQLNTHRLTMHLGGGFGMNLNDMIVFNEDINQFQSQNDDRNSKISVFFKNERLTLNNPQHLNFINKDKEELEQYFSKDYLGRASLSFSYMILLIFVLIISVIPCWIMNIEAEKYLRQSWRFFMASWLILPFVMWEKRQPKFKKFYQLSYIFDMNNIKKIYLTGFSNALWYTMILFGFEWTYVGYSLSLGFLQPFFQSLQRAKSDSHFYECPGKLLVILGIILIFIECITFNPDDIPPSSYNYIVQKYIHRNVWERCILGNGAALSISYIQTKLAKNNAEVNQIYPPHLKVFLNFFFIFINMGLSSYFFSGCDYKYDDDFWGWTGLFSSHQFSGFFFMSIIIGSGSFILSIYVVKVFQPIEIQIAMSFEPIFSTLLVLAAGVQILPGSLGVFGQFFLIPGLLLINLGQHLKLQEKQKQIEDTINQDKEIIKKMQRQQSQSQTSSDNS</sequence>
<dbReference type="OMA" id="WIMNIEA"/>
<dbReference type="AlphaFoldDB" id="A0A0V0QVA2"/>
<dbReference type="InParanoid" id="A0A0V0QVA2"/>
<feature type="transmembrane region" description="Helical" evidence="1">
    <location>
        <begin position="244"/>
        <end position="268"/>
    </location>
</feature>
<organism evidence="2 3">
    <name type="scientific">Pseudocohnilembus persalinus</name>
    <name type="common">Ciliate</name>
    <dbReference type="NCBI Taxonomy" id="266149"/>
    <lineage>
        <taxon>Eukaryota</taxon>
        <taxon>Sar</taxon>
        <taxon>Alveolata</taxon>
        <taxon>Ciliophora</taxon>
        <taxon>Intramacronucleata</taxon>
        <taxon>Oligohymenophorea</taxon>
        <taxon>Scuticociliatia</taxon>
        <taxon>Philasterida</taxon>
        <taxon>Pseudocohnilembidae</taxon>
        <taxon>Pseudocohnilembus</taxon>
    </lineage>
</organism>
<dbReference type="EMBL" id="LDAU01000098">
    <property type="protein sequence ID" value="KRX06183.1"/>
    <property type="molecule type" value="Genomic_DNA"/>
</dbReference>
<gene>
    <name evidence="2" type="ORF">PPERSA_06065</name>
</gene>
<accession>A0A0V0QVA2</accession>
<name>A0A0V0QVA2_PSEPJ</name>
<evidence type="ECO:0000256" key="1">
    <source>
        <dbReference type="SAM" id="Phobius"/>
    </source>
</evidence>
<feature type="transmembrane region" description="Helical" evidence="1">
    <location>
        <begin position="164"/>
        <end position="183"/>
    </location>
</feature>
<evidence type="ECO:0000313" key="2">
    <source>
        <dbReference type="EMBL" id="KRX06183.1"/>
    </source>
</evidence>
<dbReference type="Proteomes" id="UP000054937">
    <property type="component" value="Unassembled WGS sequence"/>
</dbReference>
<reference evidence="2 3" key="1">
    <citation type="journal article" date="2015" name="Sci. Rep.">
        <title>Genome of the facultative scuticociliatosis pathogen Pseudocohnilembus persalinus provides insight into its virulence through horizontal gene transfer.</title>
        <authorList>
            <person name="Xiong J."/>
            <person name="Wang G."/>
            <person name="Cheng J."/>
            <person name="Tian M."/>
            <person name="Pan X."/>
            <person name="Warren A."/>
            <person name="Jiang C."/>
            <person name="Yuan D."/>
            <person name="Miao W."/>
        </authorList>
    </citation>
    <scope>NUCLEOTIDE SEQUENCE [LARGE SCALE GENOMIC DNA]</scope>
    <source>
        <strain evidence="2">36N120E</strain>
    </source>
</reference>
<comment type="caution">
    <text evidence="2">The sequence shown here is derived from an EMBL/GenBank/DDBJ whole genome shotgun (WGS) entry which is preliminary data.</text>
</comment>
<proteinExistence type="predicted"/>
<keyword evidence="1" id="KW-0812">Transmembrane</keyword>
<feature type="transmembrane region" description="Helical" evidence="1">
    <location>
        <begin position="289"/>
        <end position="309"/>
    </location>
</feature>
<keyword evidence="1" id="KW-0472">Membrane</keyword>
<keyword evidence="1" id="KW-1133">Transmembrane helix</keyword>
<keyword evidence="3" id="KW-1185">Reference proteome</keyword>